<comment type="caution">
    <text evidence="1">The sequence shown here is derived from an EMBL/GenBank/DDBJ whole genome shotgun (WGS) entry which is preliminary data.</text>
</comment>
<name>A0A9X2ERN7_9GAMM</name>
<dbReference type="EMBL" id="JALBWM010000029">
    <property type="protein sequence ID" value="MCO1334478.1"/>
    <property type="molecule type" value="Genomic_DNA"/>
</dbReference>
<protein>
    <submittedName>
        <fullName evidence="1">Uncharacterized protein</fullName>
    </submittedName>
</protein>
<keyword evidence="2" id="KW-1185">Reference proteome</keyword>
<reference evidence="1" key="1">
    <citation type="journal article" date="2022" name="Arch. Microbiol.">
        <title>Microbulbifer okhotskensis sp. nov., isolated from a deep bottom sediment of the Okhotsk Sea.</title>
        <authorList>
            <person name="Romanenko L."/>
            <person name="Kurilenko V."/>
            <person name="Otstavnykh N."/>
            <person name="Velansky P."/>
            <person name="Isaeva M."/>
            <person name="Mikhailov V."/>
        </authorList>
    </citation>
    <scope>NUCLEOTIDE SEQUENCE</scope>
    <source>
        <strain evidence="1">OS29</strain>
    </source>
</reference>
<dbReference type="Proteomes" id="UP001139028">
    <property type="component" value="Unassembled WGS sequence"/>
</dbReference>
<dbReference type="AlphaFoldDB" id="A0A9X2ERN7"/>
<gene>
    <name evidence="1" type="ORF">MO867_09005</name>
</gene>
<organism evidence="1 2">
    <name type="scientific">Microbulbifer okhotskensis</name>
    <dbReference type="NCBI Taxonomy" id="2926617"/>
    <lineage>
        <taxon>Bacteria</taxon>
        <taxon>Pseudomonadati</taxon>
        <taxon>Pseudomonadota</taxon>
        <taxon>Gammaproteobacteria</taxon>
        <taxon>Cellvibrionales</taxon>
        <taxon>Microbulbiferaceae</taxon>
        <taxon>Microbulbifer</taxon>
    </lineage>
</organism>
<accession>A0A9X2ERN7</accession>
<sequence>MINMFNLFITQIPGRRPEIVSWCLDFPKSGVLGAGGEVLKNGFFFQGWVLTNKNLRAIPYVKHGGDKKYLSLNKDRVDVIERVGKSKQLCRAQYKCGFGEKIPINSPGGVFGFEIQGRGYDVIKFSIEGDLKVLEGKAGWLFLDNDSNNSVLQFKGELGLSEKQKYAWRSYLTSFGSLATSNNFGHAVLIAPSKEMVIPEYYPYKRGKITPVDEVEAISKNEHNLIHPVSQLKDFCKRPFRVCDSHWTPKGARCSFMEILKILKLDEQIVYSLFESDEYKEYLLCGDLGNKIFPPRSAYEELLLRVNYRKHVSYDNHLPNMGRIIVAHNENSLYRKKIIIFGSSSSYTMLDYVCRVFTDVIFVHSAGNIDRSVIQAENPNFVVAQTNGRFVIKPPSTEFDLLQEVKRKWAELDMKAKENILKNQGKRLAQKVGFSTYFDRINKEYHLCSS</sequence>
<evidence type="ECO:0000313" key="1">
    <source>
        <dbReference type="EMBL" id="MCO1334478.1"/>
    </source>
</evidence>
<dbReference type="RefSeq" id="WP_252466026.1">
    <property type="nucleotide sequence ID" value="NZ_JALBWM010000029.1"/>
</dbReference>
<proteinExistence type="predicted"/>
<evidence type="ECO:0000313" key="2">
    <source>
        <dbReference type="Proteomes" id="UP001139028"/>
    </source>
</evidence>